<dbReference type="PANTHER" id="PTHR34857">
    <property type="entry name" value="SLL0384 PROTEIN"/>
    <property type="match status" value="1"/>
</dbReference>
<keyword evidence="3 6" id="KW-0812">Transmembrane</keyword>
<proteinExistence type="predicted"/>
<evidence type="ECO:0000256" key="4">
    <source>
        <dbReference type="ARBA" id="ARBA00022989"/>
    </source>
</evidence>
<evidence type="ECO:0000256" key="1">
    <source>
        <dbReference type="ARBA" id="ARBA00004141"/>
    </source>
</evidence>
<name>A0ABW0U8V7_9BACI</name>
<evidence type="ECO:0000256" key="5">
    <source>
        <dbReference type="ARBA" id="ARBA00023136"/>
    </source>
</evidence>
<dbReference type="EMBL" id="JBHSPF010000024">
    <property type="protein sequence ID" value="MFC5628659.1"/>
    <property type="molecule type" value="Genomic_DNA"/>
</dbReference>
<evidence type="ECO:0000256" key="2">
    <source>
        <dbReference type="ARBA" id="ARBA00022475"/>
    </source>
</evidence>
<evidence type="ECO:0000313" key="8">
    <source>
        <dbReference type="Proteomes" id="UP001596143"/>
    </source>
</evidence>
<protein>
    <submittedName>
        <fullName evidence="7">Energy-coupling factor transporter transmembrane component T family protein</fullName>
    </submittedName>
</protein>
<comment type="subcellular location">
    <subcellularLocation>
        <location evidence="1">Membrane</location>
        <topology evidence="1">Multi-pass membrane protein</topology>
    </subcellularLocation>
</comment>
<dbReference type="CDD" id="cd16914">
    <property type="entry name" value="EcfT"/>
    <property type="match status" value="1"/>
</dbReference>
<feature type="transmembrane region" description="Helical" evidence="6">
    <location>
        <begin position="68"/>
        <end position="92"/>
    </location>
</feature>
<keyword evidence="2" id="KW-1003">Cell membrane</keyword>
<reference evidence="8" key="1">
    <citation type="journal article" date="2019" name="Int. J. Syst. Evol. Microbiol.">
        <title>The Global Catalogue of Microorganisms (GCM) 10K type strain sequencing project: providing services to taxonomists for standard genome sequencing and annotation.</title>
        <authorList>
            <consortium name="The Broad Institute Genomics Platform"/>
            <consortium name="The Broad Institute Genome Sequencing Center for Infectious Disease"/>
            <person name="Wu L."/>
            <person name="Ma J."/>
        </authorList>
    </citation>
    <scope>NUCLEOTIDE SEQUENCE [LARGE SCALE GENOMIC DNA]</scope>
    <source>
        <strain evidence="8">CGMCC 1.15790</strain>
    </source>
</reference>
<organism evidence="7 8">
    <name type="scientific">Aliibacillus thermotolerans</name>
    <dbReference type="NCBI Taxonomy" id="1834418"/>
    <lineage>
        <taxon>Bacteria</taxon>
        <taxon>Bacillati</taxon>
        <taxon>Bacillota</taxon>
        <taxon>Bacilli</taxon>
        <taxon>Bacillales</taxon>
        <taxon>Bacillaceae</taxon>
        <taxon>Aliibacillus</taxon>
    </lineage>
</organism>
<keyword evidence="8" id="KW-1185">Reference proteome</keyword>
<gene>
    <name evidence="7" type="ORF">ACFPTR_07080</name>
</gene>
<dbReference type="InterPro" id="IPR051611">
    <property type="entry name" value="ECF_transporter_component"/>
</dbReference>
<feature type="transmembrane region" description="Helical" evidence="6">
    <location>
        <begin position="144"/>
        <end position="165"/>
    </location>
</feature>
<dbReference type="RefSeq" id="WP_270897711.1">
    <property type="nucleotide sequence ID" value="NZ_JBHSPF010000024.1"/>
</dbReference>
<feature type="transmembrane region" description="Helical" evidence="6">
    <location>
        <begin position="31"/>
        <end position="62"/>
    </location>
</feature>
<dbReference type="InterPro" id="IPR003339">
    <property type="entry name" value="ABC/ECF_trnsptr_transmembrane"/>
</dbReference>
<sequence length="251" mass="28065">MGKSFISEIKNIDPKLTPSSWGASWEVRSKLITCVLICFGIITLQTPQIILTSFILFFVLTISMGFRFIFIISKLILLVPFLLFMTVPILFANGLAIDQERINFVINLNGKVLTSALVMMILTLSQPLSKLLQALSHLRIPSSIVAILMLALHFVKIFLQTIASYQKSLRARGFQPSARTNSLKVYSGVMAGLLLRNIDNADKVHLAMTARGFNGTIPTSPIQKFTKTDFIKSASLLVCMMILILIEKWWV</sequence>
<evidence type="ECO:0000256" key="3">
    <source>
        <dbReference type="ARBA" id="ARBA00022692"/>
    </source>
</evidence>
<feature type="transmembrane region" description="Helical" evidence="6">
    <location>
        <begin position="104"/>
        <end position="124"/>
    </location>
</feature>
<comment type="caution">
    <text evidence="7">The sequence shown here is derived from an EMBL/GenBank/DDBJ whole genome shotgun (WGS) entry which is preliminary data.</text>
</comment>
<dbReference type="PANTHER" id="PTHR34857:SF2">
    <property type="entry name" value="SLL0384 PROTEIN"/>
    <property type="match status" value="1"/>
</dbReference>
<evidence type="ECO:0000256" key="6">
    <source>
        <dbReference type="SAM" id="Phobius"/>
    </source>
</evidence>
<dbReference type="Pfam" id="PF02361">
    <property type="entry name" value="CbiQ"/>
    <property type="match status" value="1"/>
</dbReference>
<keyword evidence="5 6" id="KW-0472">Membrane</keyword>
<accession>A0ABW0U8V7</accession>
<keyword evidence="4 6" id="KW-1133">Transmembrane helix</keyword>
<evidence type="ECO:0000313" key="7">
    <source>
        <dbReference type="EMBL" id="MFC5628659.1"/>
    </source>
</evidence>
<feature type="transmembrane region" description="Helical" evidence="6">
    <location>
        <begin position="230"/>
        <end position="250"/>
    </location>
</feature>
<dbReference type="Proteomes" id="UP001596143">
    <property type="component" value="Unassembled WGS sequence"/>
</dbReference>